<dbReference type="AlphaFoldDB" id="A0A9X3LQR8"/>
<proteinExistence type="predicted"/>
<dbReference type="Pfam" id="PF20079">
    <property type="entry name" value="DUF6474"/>
    <property type="match status" value="1"/>
</dbReference>
<protein>
    <submittedName>
        <fullName evidence="1">DUF6474 family protein</fullName>
    </submittedName>
</protein>
<name>A0A9X3LQR8_9CORY</name>
<reference evidence="1" key="1">
    <citation type="submission" date="2022-02" db="EMBL/GenBank/DDBJ databases">
        <title>Corynebacterium sp. from urogenital microbiome.</title>
        <authorList>
            <person name="Cappelli E.A."/>
            <person name="Ribeiro T.G."/>
            <person name="Peixe L."/>
        </authorList>
    </citation>
    <scope>NUCLEOTIDE SEQUENCE</scope>
    <source>
        <strain evidence="1">C8Ua_174</strain>
    </source>
</reference>
<keyword evidence="2" id="KW-1185">Reference proteome</keyword>
<dbReference type="Proteomes" id="UP001146469">
    <property type="component" value="Unassembled WGS sequence"/>
</dbReference>
<dbReference type="InterPro" id="IPR045522">
    <property type="entry name" value="DUF6474"/>
</dbReference>
<dbReference type="RefSeq" id="WP_035005910.1">
    <property type="nucleotide sequence ID" value="NZ_JAKMUT010000009.1"/>
</dbReference>
<dbReference type="EMBL" id="JAKMUT010000009">
    <property type="protein sequence ID" value="MCZ9290363.1"/>
    <property type="molecule type" value="Genomic_DNA"/>
</dbReference>
<accession>A0A9X3LQR8</accession>
<organism evidence="1 2">
    <name type="scientific">Corynebacterium evansiae</name>
    <dbReference type="NCBI Taxonomy" id="2913499"/>
    <lineage>
        <taxon>Bacteria</taxon>
        <taxon>Bacillati</taxon>
        <taxon>Actinomycetota</taxon>
        <taxon>Actinomycetes</taxon>
        <taxon>Mycobacteriales</taxon>
        <taxon>Corynebacteriaceae</taxon>
        <taxon>Corynebacterium</taxon>
    </lineage>
</organism>
<gene>
    <name evidence="1" type="ORF">L8V00_09150</name>
</gene>
<sequence length="208" mass="22947">MGLLSGMRKRRQEKKAIEKAAKVRAKAQVKADSKLEKRKEAYLRKTAKQVRKMDAKELKAQRKHNEKMAKASLEQIKAGRFNAKKVLKIAGAARVAAPFAIPLFYRGATALQEASNSSAARRSGLATKATAQFPGDGGLQQARIKKIRKSLDDGVPTGFAKDISERMDDLDTAVENSRSMNDGQAKRVLRSVSNELDLVEAQIKAKRK</sequence>
<evidence type="ECO:0000313" key="2">
    <source>
        <dbReference type="Proteomes" id="UP001146469"/>
    </source>
</evidence>
<comment type="caution">
    <text evidence="1">The sequence shown here is derived from an EMBL/GenBank/DDBJ whole genome shotgun (WGS) entry which is preliminary data.</text>
</comment>
<evidence type="ECO:0000313" key="1">
    <source>
        <dbReference type="EMBL" id="MCZ9290363.1"/>
    </source>
</evidence>